<accession>A0A381STY9</accession>
<dbReference type="AlphaFoldDB" id="A0A381STY9"/>
<dbReference type="Gene3D" id="3.40.800.20">
    <property type="entry name" value="Histone deacetylase domain"/>
    <property type="match status" value="1"/>
</dbReference>
<reference evidence="1" key="1">
    <citation type="submission" date="2018-05" db="EMBL/GenBank/DDBJ databases">
        <authorList>
            <person name="Lanie J.A."/>
            <person name="Ng W.-L."/>
            <person name="Kazmierczak K.M."/>
            <person name="Andrzejewski T.M."/>
            <person name="Davidsen T.M."/>
            <person name="Wayne K.J."/>
            <person name="Tettelin H."/>
            <person name="Glass J.I."/>
            <person name="Rusch D."/>
            <person name="Podicherti R."/>
            <person name="Tsui H.-C.T."/>
            <person name="Winkler M.E."/>
        </authorList>
    </citation>
    <scope>NUCLEOTIDE SEQUENCE</scope>
</reference>
<evidence type="ECO:0000313" key="1">
    <source>
        <dbReference type="EMBL" id="SVA06864.1"/>
    </source>
</evidence>
<feature type="non-terminal residue" evidence="1">
    <location>
        <position position="1"/>
    </location>
</feature>
<protein>
    <submittedName>
        <fullName evidence="1">Uncharacterized protein</fullName>
    </submittedName>
</protein>
<organism evidence="1">
    <name type="scientific">marine metagenome</name>
    <dbReference type="NCBI Taxonomy" id="408172"/>
    <lineage>
        <taxon>unclassified sequences</taxon>
        <taxon>metagenomes</taxon>
        <taxon>ecological metagenomes</taxon>
    </lineage>
</organism>
<dbReference type="InterPro" id="IPR037138">
    <property type="entry name" value="His_deacetylse_dom_sf"/>
</dbReference>
<proteinExistence type="predicted"/>
<name>A0A381STY9_9ZZZZ</name>
<gene>
    <name evidence="1" type="ORF">METZ01_LOCUS59718</name>
</gene>
<sequence>VVKSTAGELCEGKVAKTHEGGYSPAHVPFFGLDVIEELSGINTGVEDPFQPSLSGNGGYKLLPHQIEMIDAAGKLIDIIPT</sequence>
<dbReference type="EMBL" id="UINC01003500">
    <property type="protein sequence ID" value="SVA06864.1"/>
    <property type="molecule type" value="Genomic_DNA"/>
</dbReference>